<dbReference type="GeneID" id="27135264"/>
<accession>A0A0X1KKL0</accession>
<organism evidence="2 3">
    <name type="scientific">Thermococcus guaymasensis DSM 11113</name>
    <dbReference type="NCBI Taxonomy" id="1432656"/>
    <lineage>
        <taxon>Archaea</taxon>
        <taxon>Methanobacteriati</taxon>
        <taxon>Methanobacteriota</taxon>
        <taxon>Thermococci</taxon>
        <taxon>Thermococcales</taxon>
        <taxon>Thermococcaceae</taxon>
        <taxon>Thermococcus</taxon>
    </lineage>
</organism>
<dbReference type="PATRIC" id="fig|1432656.3.peg.1222"/>
<dbReference type="KEGG" id="tgy:X802_06295"/>
<proteinExistence type="predicted"/>
<dbReference type="OrthoDB" id="86044at2157"/>
<feature type="domain" description="DUF2666" evidence="1">
    <location>
        <begin position="140"/>
        <end position="263"/>
    </location>
</feature>
<dbReference type="Pfam" id="PF10869">
    <property type="entry name" value="DUF2666"/>
    <property type="match status" value="2"/>
</dbReference>
<evidence type="ECO:0000259" key="1">
    <source>
        <dbReference type="Pfam" id="PF10869"/>
    </source>
</evidence>
<sequence>MPKGVEDHIMFTAKHGNWKVADRLLDMDDSTKVAQFLAKVANTVNSKIPEYLTDTMNIAGIMSLAEGFDGDLKDVVVSLKSPGTSRKLSALVFEEDKKLKKLLVDVARAVLVRFTLSRFVKIDYPEGPLEGVNIVFPFPEDHVNFTAKHGRWIVVKRLIIDEATPNVDIARLLASINETVTLKLPAYAGIDIEGIEAWFGVKKKVKKSEIPSIVERYLDFQPSEFAPSGFEEHARVYALRKALELVGLSLDVPAKSLEKYLEKKP</sequence>
<dbReference type="EMBL" id="CP007140">
    <property type="protein sequence ID" value="AJC71811.1"/>
    <property type="molecule type" value="Genomic_DNA"/>
</dbReference>
<protein>
    <recommendedName>
        <fullName evidence="1">DUF2666 domain-containing protein</fullName>
    </recommendedName>
</protein>
<evidence type="ECO:0000313" key="3">
    <source>
        <dbReference type="Proteomes" id="UP000062043"/>
    </source>
</evidence>
<evidence type="ECO:0000313" key="2">
    <source>
        <dbReference type="EMBL" id="AJC71811.1"/>
    </source>
</evidence>
<gene>
    <name evidence="2" type="ORF">X802_06295</name>
</gene>
<reference evidence="2 3" key="1">
    <citation type="submission" date="2014-01" db="EMBL/GenBank/DDBJ databases">
        <title>Genome sequencing of Thermococcus guaymasensis.</title>
        <authorList>
            <person name="Zhang X."/>
            <person name="Alvare G."/>
            <person name="Fristensky B."/>
            <person name="Chen L."/>
            <person name="Suen T."/>
            <person name="Chen Q."/>
            <person name="Ma K."/>
        </authorList>
    </citation>
    <scope>NUCLEOTIDE SEQUENCE [LARGE SCALE GENOMIC DNA]</scope>
    <source>
        <strain evidence="2 3">DSM 11113</strain>
    </source>
</reference>
<dbReference type="Proteomes" id="UP000062043">
    <property type="component" value="Chromosome"/>
</dbReference>
<keyword evidence="3" id="KW-1185">Reference proteome</keyword>
<name>A0A0X1KKL0_9EURY</name>
<feature type="domain" description="DUF2666" evidence="1">
    <location>
        <begin position="6"/>
        <end position="116"/>
    </location>
</feature>
<dbReference type="RefSeq" id="WP_062371897.1">
    <property type="nucleotide sequence ID" value="NZ_CP007140.1"/>
</dbReference>
<dbReference type="InterPro" id="IPR022620">
    <property type="entry name" value="DUF2666"/>
</dbReference>
<dbReference type="STRING" id="1432656.X802_06295"/>
<dbReference type="AlphaFoldDB" id="A0A0X1KKL0"/>